<sequence length="168" mass="18698">MNHVSVHNANVKHVVLNANSEFVCSTCNECLFDANHDMCVVNYLNDVNARARAKYKSIKNKEWKLTGKVFTTVGHIWLPTGRASTIVGNKCPLIRITSTKIVLLRKSVKTSVMTKTSPSIVSQWRPKDTTIVCSSGEPRIVVYKTYSNSEPNRNWGSIVSNSPSSSRV</sequence>
<accession>A0ABQ5FH29</accession>
<evidence type="ECO:0000313" key="1">
    <source>
        <dbReference type="EMBL" id="GJT62606.1"/>
    </source>
</evidence>
<dbReference type="Proteomes" id="UP001151760">
    <property type="component" value="Unassembled WGS sequence"/>
</dbReference>
<name>A0ABQ5FH29_9ASTR</name>
<dbReference type="EMBL" id="BQNB010017389">
    <property type="protein sequence ID" value="GJT62606.1"/>
    <property type="molecule type" value="Genomic_DNA"/>
</dbReference>
<reference evidence="1" key="1">
    <citation type="journal article" date="2022" name="Int. J. Mol. Sci.">
        <title>Draft Genome of Tanacetum Coccineum: Genomic Comparison of Closely Related Tanacetum-Family Plants.</title>
        <authorList>
            <person name="Yamashiro T."/>
            <person name="Shiraishi A."/>
            <person name="Nakayama K."/>
            <person name="Satake H."/>
        </authorList>
    </citation>
    <scope>NUCLEOTIDE SEQUENCE</scope>
</reference>
<organism evidence="1 2">
    <name type="scientific">Tanacetum coccineum</name>
    <dbReference type="NCBI Taxonomy" id="301880"/>
    <lineage>
        <taxon>Eukaryota</taxon>
        <taxon>Viridiplantae</taxon>
        <taxon>Streptophyta</taxon>
        <taxon>Embryophyta</taxon>
        <taxon>Tracheophyta</taxon>
        <taxon>Spermatophyta</taxon>
        <taxon>Magnoliopsida</taxon>
        <taxon>eudicotyledons</taxon>
        <taxon>Gunneridae</taxon>
        <taxon>Pentapetalae</taxon>
        <taxon>asterids</taxon>
        <taxon>campanulids</taxon>
        <taxon>Asterales</taxon>
        <taxon>Asteraceae</taxon>
        <taxon>Asteroideae</taxon>
        <taxon>Anthemideae</taxon>
        <taxon>Anthemidinae</taxon>
        <taxon>Tanacetum</taxon>
    </lineage>
</organism>
<comment type="caution">
    <text evidence="1">The sequence shown here is derived from an EMBL/GenBank/DDBJ whole genome shotgun (WGS) entry which is preliminary data.</text>
</comment>
<keyword evidence="2" id="KW-1185">Reference proteome</keyword>
<reference evidence="1" key="2">
    <citation type="submission" date="2022-01" db="EMBL/GenBank/DDBJ databases">
        <authorList>
            <person name="Yamashiro T."/>
            <person name="Shiraishi A."/>
            <person name="Satake H."/>
            <person name="Nakayama K."/>
        </authorList>
    </citation>
    <scope>NUCLEOTIDE SEQUENCE</scope>
</reference>
<evidence type="ECO:0000313" key="2">
    <source>
        <dbReference type="Proteomes" id="UP001151760"/>
    </source>
</evidence>
<proteinExistence type="predicted"/>
<protein>
    <submittedName>
        <fullName evidence="1">Uncharacterized protein</fullName>
    </submittedName>
</protein>
<gene>
    <name evidence="1" type="ORF">Tco_1006139</name>
</gene>